<keyword evidence="3" id="KW-0804">Transcription</keyword>
<dbReference type="EMBL" id="JACHVB010000020">
    <property type="protein sequence ID" value="MBC2594142.1"/>
    <property type="molecule type" value="Genomic_DNA"/>
</dbReference>
<evidence type="ECO:0000256" key="3">
    <source>
        <dbReference type="ARBA" id="ARBA00023163"/>
    </source>
</evidence>
<dbReference type="AlphaFoldDB" id="A0A842HCJ2"/>
<dbReference type="Proteomes" id="UP000546464">
    <property type="component" value="Unassembled WGS sequence"/>
</dbReference>
<evidence type="ECO:0000313" key="5">
    <source>
        <dbReference type="EMBL" id="MBC2594142.1"/>
    </source>
</evidence>
<dbReference type="InterPro" id="IPR011991">
    <property type="entry name" value="ArsR-like_HTH"/>
</dbReference>
<keyword evidence="2" id="KW-0238">DNA-binding</keyword>
<dbReference type="PANTHER" id="PTHR33154">
    <property type="entry name" value="TRANSCRIPTIONAL REGULATOR, ARSR FAMILY"/>
    <property type="match status" value="1"/>
</dbReference>
<dbReference type="SMART" id="SM00418">
    <property type="entry name" value="HTH_ARSR"/>
    <property type="match status" value="1"/>
</dbReference>
<keyword evidence="1" id="KW-0805">Transcription regulation</keyword>
<feature type="domain" description="HTH arsR-type" evidence="4">
    <location>
        <begin position="1"/>
        <end position="88"/>
    </location>
</feature>
<evidence type="ECO:0000256" key="1">
    <source>
        <dbReference type="ARBA" id="ARBA00023015"/>
    </source>
</evidence>
<organism evidence="5 6">
    <name type="scientific">Ruficoccus amylovorans</name>
    <dbReference type="NCBI Taxonomy" id="1804625"/>
    <lineage>
        <taxon>Bacteria</taxon>
        <taxon>Pseudomonadati</taxon>
        <taxon>Verrucomicrobiota</taxon>
        <taxon>Opitutia</taxon>
        <taxon>Puniceicoccales</taxon>
        <taxon>Cerasicoccaceae</taxon>
        <taxon>Ruficoccus</taxon>
    </lineage>
</organism>
<protein>
    <submittedName>
        <fullName evidence="5">Winged helix-turn-helix transcriptional regulator</fullName>
    </submittedName>
</protein>
<dbReference type="PROSITE" id="PS50987">
    <property type="entry name" value="HTH_ARSR_2"/>
    <property type="match status" value="1"/>
</dbReference>
<dbReference type="PRINTS" id="PR00778">
    <property type="entry name" value="HTHARSR"/>
</dbReference>
<dbReference type="Pfam" id="PF01022">
    <property type="entry name" value="HTH_5"/>
    <property type="match status" value="1"/>
</dbReference>
<gene>
    <name evidence="5" type="ORF">H5P28_07685</name>
</gene>
<dbReference type="RefSeq" id="WP_185675124.1">
    <property type="nucleotide sequence ID" value="NZ_JACHVB010000020.1"/>
</dbReference>
<reference evidence="5 6" key="1">
    <citation type="submission" date="2020-07" db="EMBL/GenBank/DDBJ databases">
        <authorList>
            <person name="Feng X."/>
        </authorList>
    </citation>
    <scope>NUCLEOTIDE SEQUENCE [LARGE SCALE GENOMIC DNA]</scope>
    <source>
        <strain evidence="5 6">JCM31066</strain>
    </source>
</reference>
<name>A0A842HCJ2_9BACT</name>
<dbReference type="SUPFAM" id="SSF46785">
    <property type="entry name" value="Winged helix' DNA-binding domain"/>
    <property type="match status" value="1"/>
</dbReference>
<evidence type="ECO:0000256" key="2">
    <source>
        <dbReference type="ARBA" id="ARBA00023125"/>
    </source>
</evidence>
<dbReference type="Gene3D" id="1.10.10.10">
    <property type="entry name" value="Winged helix-like DNA-binding domain superfamily/Winged helix DNA-binding domain"/>
    <property type="match status" value="1"/>
</dbReference>
<dbReference type="InterPro" id="IPR036388">
    <property type="entry name" value="WH-like_DNA-bd_sf"/>
</dbReference>
<dbReference type="CDD" id="cd00090">
    <property type="entry name" value="HTH_ARSR"/>
    <property type="match status" value="1"/>
</dbReference>
<comment type="caution">
    <text evidence="5">The sequence shown here is derived from an EMBL/GenBank/DDBJ whole genome shotgun (WGS) entry which is preliminary data.</text>
</comment>
<dbReference type="InterPro" id="IPR036390">
    <property type="entry name" value="WH_DNA-bd_sf"/>
</dbReference>
<dbReference type="InterPro" id="IPR051081">
    <property type="entry name" value="HTH_MetalResp_TranReg"/>
</dbReference>
<keyword evidence="6" id="KW-1185">Reference proteome</keyword>
<sequence>MSVIQVYKCLCDEQRLRILNLLQEGPLCVCHLMEILEADQVKISKQLRYMKQLGMVESERCAQWMIYRLADGGNPLLVENLKCLQDCAGESLAFAADLRKRREVTARGRLDETLCKSVPEIRAEA</sequence>
<proteinExistence type="predicted"/>
<evidence type="ECO:0000313" key="6">
    <source>
        <dbReference type="Proteomes" id="UP000546464"/>
    </source>
</evidence>
<dbReference type="InterPro" id="IPR001845">
    <property type="entry name" value="HTH_ArsR_DNA-bd_dom"/>
</dbReference>
<accession>A0A842HCJ2</accession>
<dbReference type="PANTHER" id="PTHR33154:SF33">
    <property type="entry name" value="TRANSCRIPTIONAL REPRESSOR SDPR"/>
    <property type="match status" value="1"/>
</dbReference>
<dbReference type="NCBIfam" id="NF033788">
    <property type="entry name" value="HTH_metalloreg"/>
    <property type="match status" value="1"/>
</dbReference>
<dbReference type="GO" id="GO:0003677">
    <property type="term" value="F:DNA binding"/>
    <property type="evidence" value="ECO:0007669"/>
    <property type="project" value="UniProtKB-KW"/>
</dbReference>
<dbReference type="GO" id="GO:0003700">
    <property type="term" value="F:DNA-binding transcription factor activity"/>
    <property type="evidence" value="ECO:0007669"/>
    <property type="project" value="InterPro"/>
</dbReference>
<evidence type="ECO:0000259" key="4">
    <source>
        <dbReference type="PROSITE" id="PS50987"/>
    </source>
</evidence>